<protein>
    <submittedName>
        <fullName evidence="2">YdcF family protein</fullName>
    </submittedName>
</protein>
<name>A0ABP5EP75_9ACTN</name>
<dbReference type="Proteomes" id="UP001499854">
    <property type="component" value="Unassembled WGS sequence"/>
</dbReference>
<proteinExistence type="predicted"/>
<reference evidence="3" key="1">
    <citation type="journal article" date="2019" name="Int. J. Syst. Evol. Microbiol.">
        <title>The Global Catalogue of Microorganisms (GCM) 10K type strain sequencing project: providing services to taxonomists for standard genome sequencing and annotation.</title>
        <authorList>
            <consortium name="The Broad Institute Genomics Platform"/>
            <consortium name="The Broad Institute Genome Sequencing Center for Infectious Disease"/>
            <person name="Wu L."/>
            <person name="Ma J."/>
        </authorList>
    </citation>
    <scope>NUCLEOTIDE SEQUENCE [LARGE SCALE GENOMIC DNA]</scope>
    <source>
        <strain evidence="3">JCM 16013</strain>
    </source>
</reference>
<dbReference type="Gene3D" id="3.40.50.620">
    <property type="entry name" value="HUPs"/>
    <property type="match status" value="1"/>
</dbReference>
<feature type="domain" description="DUF218" evidence="1">
    <location>
        <begin position="43"/>
        <end position="153"/>
    </location>
</feature>
<dbReference type="EMBL" id="BAAAQM010000071">
    <property type="protein sequence ID" value="GAA2001354.1"/>
    <property type="molecule type" value="Genomic_DNA"/>
</dbReference>
<dbReference type="InterPro" id="IPR014729">
    <property type="entry name" value="Rossmann-like_a/b/a_fold"/>
</dbReference>
<sequence>MTSSPDLNEEDLRQARTVWDYHLMNHPRRPCDIAVGLGGCDPGVALYAAELYRSGLFPRIVFTGATSDATAHLFPKGEAYAFRALAVENGVPGAAVLVEPRATNTGQNIQYSREALDEAGITVRTAMLICMPYMERRAYTAWRRQWPELDVVCASQPIAFDDYLASFDDPRLVIDYMVGDLQRVIEYPKRGFAVEQDIPEDVHAALKHLVTAGFESALLKP</sequence>
<evidence type="ECO:0000313" key="2">
    <source>
        <dbReference type="EMBL" id="GAA2001354.1"/>
    </source>
</evidence>
<evidence type="ECO:0000313" key="3">
    <source>
        <dbReference type="Proteomes" id="UP001499854"/>
    </source>
</evidence>
<dbReference type="CDD" id="cd06259">
    <property type="entry name" value="YdcF-like"/>
    <property type="match status" value="1"/>
</dbReference>
<accession>A0ABP5EP75</accession>
<dbReference type="Pfam" id="PF02698">
    <property type="entry name" value="DUF218"/>
    <property type="match status" value="1"/>
</dbReference>
<keyword evidence="3" id="KW-1185">Reference proteome</keyword>
<organism evidence="2 3">
    <name type="scientific">Catenulispora subtropica</name>
    <dbReference type="NCBI Taxonomy" id="450798"/>
    <lineage>
        <taxon>Bacteria</taxon>
        <taxon>Bacillati</taxon>
        <taxon>Actinomycetota</taxon>
        <taxon>Actinomycetes</taxon>
        <taxon>Catenulisporales</taxon>
        <taxon>Catenulisporaceae</taxon>
        <taxon>Catenulispora</taxon>
    </lineage>
</organism>
<dbReference type="InterPro" id="IPR003848">
    <property type="entry name" value="DUF218"/>
</dbReference>
<dbReference type="InterPro" id="IPR051599">
    <property type="entry name" value="Cell_Envelope_Assoc"/>
</dbReference>
<comment type="caution">
    <text evidence="2">The sequence shown here is derived from an EMBL/GenBank/DDBJ whole genome shotgun (WGS) entry which is preliminary data.</text>
</comment>
<dbReference type="PANTHER" id="PTHR30336">
    <property type="entry name" value="INNER MEMBRANE PROTEIN, PROBABLE PERMEASE"/>
    <property type="match status" value="1"/>
</dbReference>
<dbReference type="RefSeq" id="WP_344662331.1">
    <property type="nucleotide sequence ID" value="NZ_BAAAQM010000071.1"/>
</dbReference>
<evidence type="ECO:0000259" key="1">
    <source>
        <dbReference type="Pfam" id="PF02698"/>
    </source>
</evidence>
<gene>
    <name evidence="2" type="ORF">GCM10009838_78920</name>
</gene>
<dbReference type="PANTHER" id="PTHR30336:SF20">
    <property type="entry name" value="DUF218 DOMAIN-CONTAINING PROTEIN"/>
    <property type="match status" value="1"/>
</dbReference>